<dbReference type="InterPro" id="IPR011705">
    <property type="entry name" value="BACK"/>
</dbReference>
<sequence>MDMPGYAICVLKTFICIIACMRSCKGLSGQQHKLLPLGISGGMTTTVTMINELIFYMLLLGSKVMPIDVSPLPHSETYSNSSYSRAGLDVLNKQRQEGKNLTETIFRFRSFVILFWKRRLKMIITDDNLYVRGEDIAYHGLLKWIKHDPESRRVHLYELMSQIDLPRVRRRLVLLKGIPRYGSPHVLFAGGKYENKQLFPCKLRNIFFDEELTIGPMREHRNHLSVASLNGFVYCTGAVSGSLLLRSAEYYDPIVNEWNLIAPMRESHHSHGSCVFDNHIYVIGGYMNSTVENYNPKTDKWYRCPNTPSQYSTGNRAAVIENSIYSLGDYESVTLNNRFDPREGRWQRLSGAPYLWRDTEVASYGQSLYCIGGDFDSHQCTRYDVRSDRWETLSSMMSGRCGHSVVIYKNKIYVFGGYDERYYIRINEWKRLGIDSIDRQYDGASLLYTNLDNMKNFLCL</sequence>
<keyword evidence="6" id="KW-1185">Reference proteome</keyword>
<dbReference type="Pfam" id="PF01344">
    <property type="entry name" value="Kelch_1"/>
    <property type="match status" value="3"/>
</dbReference>
<dbReference type="PANTHER" id="PTHR24412:SF489">
    <property type="entry name" value="RING FINGER DOMAIN AND KELCH REPEAT-CONTAINING PROTEIN DDB_G0271372"/>
    <property type="match status" value="1"/>
</dbReference>
<proteinExistence type="predicted"/>
<feature type="transmembrane region" description="Helical" evidence="3">
    <location>
        <begin position="6"/>
        <end position="22"/>
    </location>
</feature>
<dbReference type="Gene3D" id="1.25.40.420">
    <property type="match status" value="1"/>
</dbReference>
<protein>
    <recommendedName>
        <fullName evidence="4">BACK domain-containing protein</fullName>
    </recommendedName>
</protein>
<feature type="transmembrane region" description="Helical" evidence="3">
    <location>
        <begin position="34"/>
        <end position="59"/>
    </location>
</feature>
<dbReference type="Pfam" id="PF07707">
    <property type="entry name" value="BACK"/>
    <property type="match status" value="1"/>
</dbReference>
<dbReference type="SMART" id="SM00612">
    <property type="entry name" value="Kelch"/>
    <property type="match status" value="4"/>
</dbReference>
<name>A0A1A9VGK0_GLOAU</name>
<dbReference type="VEuPathDB" id="VectorBase:GAUT036527"/>
<keyword evidence="1" id="KW-0880">Kelch repeat</keyword>
<accession>A0A1A9VGK0</accession>
<reference evidence="5" key="1">
    <citation type="submission" date="2020-05" db="UniProtKB">
        <authorList>
            <consortium name="EnsemblMetazoa"/>
        </authorList>
    </citation>
    <scope>IDENTIFICATION</scope>
    <source>
        <strain evidence="5">TTRI</strain>
    </source>
</reference>
<dbReference type="STRING" id="7395.A0A1A9VGK0"/>
<keyword evidence="3" id="KW-1133">Transmembrane helix</keyword>
<dbReference type="InterPro" id="IPR011043">
    <property type="entry name" value="Gal_Oxase/kelch_b-propeller"/>
</dbReference>
<dbReference type="EnsemblMetazoa" id="GAUT036527-RA">
    <property type="protein sequence ID" value="GAUT036527-PA"/>
    <property type="gene ID" value="GAUT036527"/>
</dbReference>
<feature type="domain" description="BACK" evidence="4">
    <location>
        <begin position="117"/>
        <end position="170"/>
    </location>
</feature>
<organism evidence="5 6">
    <name type="scientific">Glossina austeni</name>
    <name type="common">Savannah tsetse fly</name>
    <dbReference type="NCBI Taxonomy" id="7395"/>
    <lineage>
        <taxon>Eukaryota</taxon>
        <taxon>Metazoa</taxon>
        <taxon>Ecdysozoa</taxon>
        <taxon>Arthropoda</taxon>
        <taxon>Hexapoda</taxon>
        <taxon>Insecta</taxon>
        <taxon>Pterygota</taxon>
        <taxon>Neoptera</taxon>
        <taxon>Endopterygota</taxon>
        <taxon>Diptera</taxon>
        <taxon>Brachycera</taxon>
        <taxon>Muscomorpha</taxon>
        <taxon>Hippoboscoidea</taxon>
        <taxon>Glossinidae</taxon>
        <taxon>Glossina</taxon>
    </lineage>
</organism>
<dbReference type="Proteomes" id="UP000078200">
    <property type="component" value="Unassembled WGS sequence"/>
</dbReference>
<dbReference type="InterPro" id="IPR006652">
    <property type="entry name" value="Kelch_1"/>
</dbReference>
<dbReference type="AlphaFoldDB" id="A0A1A9VGK0"/>
<dbReference type="Gene3D" id="2.120.10.80">
    <property type="entry name" value="Kelch-type beta propeller"/>
    <property type="match status" value="2"/>
</dbReference>
<evidence type="ECO:0000313" key="6">
    <source>
        <dbReference type="Proteomes" id="UP000078200"/>
    </source>
</evidence>
<evidence type="ECO:0000313" key="5">
    <source>
        <dbReference type="EnsemblMetazoa" id="GAUT036527-PA"/>
    </source>
</evidence>
<evidence type="ECO:0000256" key="2">
    <source>
        <dbReference type="ARBA" id="ARBA00022737"/>
    </source>
</evidence>
<dbReference type="InterPro" id="IPR015915">
    <property type="entry name" value="Kelch-typ_b-propeller"/>
</dbReference>
<keyword evidence="2" id="KW-0677">Repeat</keyword>
<evidence type="ECO:0000256" key="1">
    <source>
        <dbReference type="ARBA" id="ARBA00022441"/>
    </source>
</evidence>
<keyword evidence="3" id="KW-0472">Membrane</keyword>
<dbReference type="PANTHER" id="PTHR24412">
    <property type="entry name" value="KELCH PROTEIN"/>
    <property type="match status" value="1"/>
</dbReference>
<dbReference type="SUPFAM" id="SSF50965">
    <property type="entry name" value="Galactose oxidase, central domain"/>
    <property type="match status" value="1"/>
</dbReference>
<evidence type="ECO:0000256" key="3">
    <source>
        <dbReference type="SAM" id="Phobius"/>
    </source>
</evidence>
<keyword evidence="3" id="KW-0812">Transmembrane</keyword>
<evidence type="ECO:0000259" key="4">
    <source>
        <dbReference type="Pfam" id="PF07707"/>
    </source>
</evidence>